<proteinExistence type="predicted"/>
<dbReference type="AlphaFoldDB" id="A0A340Y9D3"/>
<dbReference type="Proteomes" id="UP000265300">
    <property type="component" value="Unplaced"/>
</dbReference>
<feature type="non-terminal residue" evidence="3">
    <location>
        <position position="1"/>
    </location>
</feature>
<feature type="compositionally biased region" description="Low complexity" evidence="1">
    <location>
        <begin position="22"/>
        <end position="34"/>
    </location>
</feature>
<organism evidence="2 3">
    <name type="scientific">Lipotes vexillifer</name>
    <name type="common">Yangtze river dolphin</name>
    <dbReference type="NCBI Taxonomy" id="118797"/>
    <lineage>
        <taxon>Eukaryota</taxon>
        <taxon>Metazoa</taxon>
        <taxon>Chordata</taxon>
        <taxon>Craniata</taxon>
        <taxon>Vertebrata</taxon>
        <taxon>Euteleostomi</taxon>
        <taxon>Mammalia</taxon>
        <taxon>Eutheria</taxon>
        <taxon>Laurasiatheria</taxon>
        <taxon>Artiodactyla</taxon>
        <taxon>Whippomorpha</taxon>
        <taxon>Cetacea</taxon>
        <taxon>Odontoceti</taxon>
        <taxon>Lipotidae</taxon>
        <taxon>Lipotes</taxon>
    </lineage>
</organism>
<accession>A0A340Y9D3</accession>
<dbReference type="InParanoid" id="A0A340Y9D3"/>
<dbReference type="KEGG" id="lve:103088071"/>
<dbReference type="GeneID" id="103088071"/>
<dbReference type="RefSeq" id="XP_007468100.1">
    <property type="nucleotide sequence ID" value="XM_007468038.1"/>
</dbReference>
<reference evidence="3" key="1">
    <citation type="submission" date="2025-08" db="UniProtKB">
        <authorList>
            <consortium name="RefSeq"/>
        </authorList>
    </citation>
    <scope>IDENTIFICATION</scope>
</reference>
<sequence length="60" mass="5875">VQVPGPSPSDPGAQGPSPSPLRPALLPQTQGSGSPAPPPSDPGVQAPSPFSLRPRGPSCL</sequence>
<feature type="region of interest" description="Disordered" evidence="1">
    <location>
        <begin position="1"/>
        <end position="60"/>
    </location>
</feature>
<evidence type="ECO:0000256" key="1">
    <source>
        <dbReference type="SAM" id="MobiDB-lite"/>
    </source>
</evidence>
<evidence type="ECO:0000313" key="3">
    <source>
        <dbReference type="RefSeq" id="XP_007468100.1"/>
    </source>
</evidence>
<evidence type="ECO:0000313" key="2">
    <source>
        <dbReference type="Proteomes" id="UP000265300"/>
    </source>
</evidence>
<protein>
    <submittedName>
        <fullName evidence="3">Osteoclast-associated immunoglobulin-like receptor-like</fullName>
    </submittedName>
</protein>
<name>A0A340Y9D3_LIPVE</name>
<keyword evidence="2" id="KW-1185">Reference proteome</keyword>
<gene>
    <name evidence="3" type="primary">LOC103088071</name>
</gene>